<feature type="compositionally biased region" description="Low complexity" evidence="9">
    <location>
        <begin position="674"/>
        <end position="707"/>
    </location>
</feature>
<evidence type="ECO:0000313" key="13">
    <source>
        <dbReference type="EMBL" id="OXA57458.1"/>
    </source>
</evidence>
<dbReference type="GO" id="GO:0007368">
    <property type="term" value="P:determination of left/right symmetry"/>
    <property type="evidence" value="ECO:0007669"/>
    <property type="project" value="UniProtKB-ARBA"/>
</dbReference>
<dbReference type="PANTHER" id="PTHR13140">
    <property type="entry name" value="MYOSIN"/>
    <property type="match status" value="1"/>
</dbReference>
<evidence type="ECO:0000256" key="4">
    <source>
        <dbReference type="ARBA" id="ARBA00023121"/>
    </source>
</evidence>
<dbReference type="GO" id="GO:0051015">
    <property type="term" value="F:actin filament binding"/>
    <property type="evidence" value="ECO:0007669"/>
    <property type="project" value="TreeGrafter"/>
</dbReference>
<keyword evidence="7 8" id="KW-0009">Actin-binding</keyword>
<comment type="similarity">
    <text evidence="1 8">Belongs to the TRAFAC class myosin-kinesin ATPase superfamily. Myosin family.</text>
</comment>
<feature type="region of interest" description="Actin-binding" evidence="8">
    <location>
        <begin position="185"/>
        <end position="207"/>
    </location>
</feature>
<dbReference type="Proteomes" id="UP000198287">
    <property type="component" value="Unassembled WGS sequence"/>
</dbReference>
<reference evidence="13 14" key="1">
    <citation type="submission" date="2015-12" db="EMBL/GenBank/DDBJ databases">
        <title>The genome of Folsomia candida.</title>
        <authorList>
            <person name="Faddeeva A."/>
            <person name="Derks M.F."/>
            <person name="Anvar Y."/>
            <person name="Smit S."/>
            <person name="Van Straalen N."/>
            <person name="Roelofs D."/>
        </authorList>
    </citation>
    <scope>NUCLEOTIDE SEQUENCE [LARGE SCALE GENOMIC DNA]</scope>
    <source>
        <strain evidence="13 14">VU population</strain>
        <tissue evidence="13">Whole body</tissue>
    </source>
</reference>
<dbReference type="PANTHER" id="PTHR13140:SF713">
    <property type="entry name" value="UNCONVENTIONAL MYOSIN ID"/>
    <property type="match status" value="1"/>
</dbReference>
<dbReference type="AlphaFoldDB" id="A0A226EJT0"/>
<dbReference type="GO" id="GO:0030048">
    <property type="term" value="P:actin filament-based movement"/>
    <property type="evidence" value="ECO:0007669"/>
    <property type="project" value="TreeGrafter"/>
</dbReference>
<keyword evidence="4" id="KW-0446">Lipid-binding</keyword>
<dbReference type="STRING" id="158441.A0A226EJT0"/>
<dbReference type="OrthoDB" id="6108017at2759"/>
<evidence type="ECO:0000259" key="11">
    <source>
        <dbReference type="PROSITE" id="PS51456"/>
    </source>
</evidence>
<evidence type="ECO:0000256" key="3">
    <source>
        <dbReference type="ARBA" id="ARBA00022840"/>
    </source>
</evidence>
<evidence type="ECO:0000256" key="6">
    <source>
        <dbReference type="ARBA" id="ARBA00023175"/>
    </source>
</evidence>
<dbReference type="PROSITE" id="PS51757">
    <property type="entry name" value="TH1"/>
    <property type="match status" value="1"/>
</dbReference>
<organism evidence="13 14">
    <name type="scientific">Folsomia candida</name>
    <name type="common">Springtail</name>
    <dbReference type="NCBI Taxonomy" id="158441"/>
    <lineage>
        <taxon>Eukaryota</taxon>
        <taxon>Metazoa</taxon>
        <taxon>Ecdysozoa</taxon>
        <taxon>Arthropoda</taxon>
        <taxon>Hexapoda</taxon>
        <taxon>Collembola</taxon>
        <taxon>Entomobryomorpha</taxon>
        <taxon>Isotomoidea</taxon>
        <taxon>Isotomidae</taxon>
        <taxon>Proisotominae</taxon>
        <taxon>Folsomia</taxon>
    </lineage>
</organism>
<dbReference type="Pfam" id="PF06017">
    <property type="entry name" value="Myosin_TH1"/>
    <property type="match status" value="1"/>
</dbReference>
<dbReference type="Gene3D" id="1.20.5.4820">
    <property type="match status" value="1"/>
</dbReference>
<sequence>MVLLLSHCSSTTYLMIILTFLCSPIELVLKQEQEEYRKEGIQWTHIDYFNNQVICELIELPHKGIIAIMDEACLSVGNVTDKTLLEHMDKSLKGHPHYTSRQLLPSDKTLVHAQDFRIKHYAGDVTYSIENFMEKNKDTLFQDLKRLMFNSKNPIISGMFPDGAQDITKTTKRPVTAGTVFKNSMIALVKILESKEPYYVRTLKPNDMKSPTLFDKQRVEHQVAYLALMENVRVRRAGFAHRTPYERFVQRYKMLSRRTWPNPKTRNMQEATNAILQDRGLINDVAFGKTKVFIRSPQTLFELENNRQAMIPGIVTFLQKIWRGYLAREYYKRLRAVYRIMGVYRKYKLRTWVTATQRSLGFPVSSQTGINKGRIPVPAFGLNANWPSAPGPLKSLVGLIIAAYGRWWAYGILRRVPEHDWPQLRLKIYCSTELIKRRRANWGLSRDWKGDYLLLEGLNQARDYQQSFQKLQKKDHFQQVLFSSRILKATPGSGGKCAERSIMITDTAIYKLDGPKGSFKGMKSGIPLNQVTAITITPGPDQLTILHLSSGRDMVVALHCGSIQGVSSWVVGTPDGGPPPDLTGEFVTMVATQCLRRNNKSVPVNVTSNVECKLGKKSNSIRVQTSDQAVPTFAKDGPNRLMLTWPTVPEQQVNRNSSRPPLSNINNRNVTSSNGNGNYNNGAQSRINNGYNNNNAENGNGIAKPKTPAAPPPPIPQRIQSNY</sequence>
<keyword evidence="2" id="KW-0547">Nucleotide-binding</keyword>
<feature type="domain" description="Myosin motor" evidence="11">
    <location>
        <begin position="1"/>
        <end position="308"/>
    </location>
</feature>
<keyword evidence="6" id="KW-0505">Motor protein</keyword>
<dbReference type="SUPFAM" id="SSF52540">
    <property type="entry name" value="P-loop containing nucleoside triphosphate hydrolases"/>
    <property type="match status" value="1"/>
</dbReference>
<keyword evidence="14" id="KW-1185">Reference proteome</keyword>
<dbReference type="InterPro" id="IPR001609">
    <property type="entry name" value="Myosin_head_motor_dom-like"/>
</dbReference>
<evidence type="ECO:0000256" key="1">
    <source>
        <dbReference type="ARBA" id="ARBA00008314"/>
    </source>
</evidence>
<dbReference type="PROSITE" id="PS51456">
    <property type="entry name" value="MYOSIN_MOTOR"/>
    <property type="match status" value="1"/>
</dbReference>
<dbReference type="GO" id="GO:0006897">
    <property type="term" value="P:endocytosis"/>
    <property type="evidence" value="ECO:0007669"/>
    <property type="project" value="TreeGrafter"/>
</dbReference>
<proteinExistence type="inferred from homology"/>
<evidence type="ECO:0000256" key="2">
    <source>
        <dbReference type="ARBA" id="ARBA00022741"/>
    </source>
</evidence>
<comment type="caution">
    <text evidence="13">The sequence shown here is derived from an EMBL/GenBank/DDBJ whole genome shotgun (WGS) entry which is preliminary data.</text>
</comment>
<dbReference type="PROSITE" id="PS50096">
    <property type="entry name" value="IQ"/>
    <property type="match status" value="1"/>
</dbReference>
<evidence type="ECO:0000256" key="8">
    <source>
        <dbReference type="PROSITE-ProRule" id="PRU00782"/>
    </source>
</evidence>
<feature type="signal peptide" evidence="10">
    <location>
        <begin position="1"/>
        <end position="30"/>
    </location>
</feature>
<keyword evidence="3" id="KW-0067">ATP-binding</keyword>
<dbReference type="EMBL" id="LNIX01000003">
    <property type="protein sequence ID" value="OXA57458.1"/>
    <property type="molecule type" value="Genomic_DNA"/>
</dbReference>
<dbReference type="GO" id="GO:0016459">
    <property type="term" value="C:myosin complex"/>
    <property type="evidence" value="ECO:0007669"/>
    <property type="project" value="UniProtKB-KW"/>
</dbReference>
<protein>
    <submittedName>
        <fullName evidence="13">Myosin-IA</fullName>
    </submittedName>
</protein>
<dbReference type="InterPro" id="IPR000048">
    <property type="entry name" value="IQ_motif_EF-hand-BS"/>
</dbReference>
<dbReference type="GO" id="GO:0005737">
    <property type="term" value="C:cytoplasm"/>
    <property type="evidence" value="ECO:0007669"/>
    <property type="project" value="TreeGrafter"/>
</dbReference>
<dbReference type="InterPro" id="IPR027417">
    <property type="entry name" value="P-loop_NTPase"/>
</dbReference>
<accession>A0A226EJT0</accession>
<dbReference type="InterPro" id="IPR010926">
    <property type="entry name" value="Myosin_TH1"/>
</dbReference>
<evidence type="ECO:0000256" key="10">
    <source>
        <dbReference type="SAM" id="SignalP"/>
    </source>
</evidence>
<dbReference type="GO" id="GO:0005524">
    <property type="term" value="F:ATP binding"/>
    <property type="evidence" value="ECO:0007669"/>
    <property type="project" value="UniProtKB-KW"/>
</dbReference>
<comment type="caution">
    <text evidence="8">Lacks conserved residue(s) required for the propagation of feature annotation.</text>
</comment>
<feature type="region of interest" description="Disordered" evidence="9">
    <location>
        <begin position="649"/>
        <end position="723"/>
    </location>
</feature>
<dbReference type="Pfam" id="PF00063">
    <property type="entry name" value="Myosin_head"/>
    <property type="match status" value="1"/>
</dbReference>
<keyword evidence="10" id="KW-0732">Signal</keyword>
<evidence type="ECO:0000313" key="14">
    <source>
        <dbReference type="Proteomes" id="UP000198287"/>
    </source>
</evidence>
<keyword evidence="5 8" id="KW-0518">Myosin</keyword>
<feature type="compositionally biased region" description="Polar residues" evidence="9">
    <location>
        <begin position="649"/>
        <end position="673"/>
    </location>
</feature>
<dbReference type="GO" id="GO:0005546">
    <property type="term" value="F:phosphatidylinositol-4,5-bisphosphate binding"/>
    <property type="evidence" value="ECO:0007669"/>
    <property type="project" value="UniProtKB-ARBA"/>
</dbReference>
<dbReference type="Gene3D" id="1.20.58.530">
    <property type="match status" value="1"/>
</dbReference>
<dbReference type="GO" id="GO:0007015">
    <property type="term" value="P:actin filament organization"/>
    <property type="evidence" value="ECO:0007669"/>
    <property type="project" value="TreeGrafter"/>
</dbReference>
<feature type="domain" description="TH1" evidence="12">
    <location>
        <begin position="436"/>
        <end position="647"/>
    </location>
</feature>
<evidence type="ECO:0000259" key="12">
    <source>
        <dbReference type="PROSITE" id="PS51757"/>
    </source>
</evidence>
<feature type="chain" id="PRO_5012714214" evidence="10">
    <location>
        <begin position="31"/>
        <end position="723"/>
    </location>
</feature>
<dbReference type="GO" id="GO:0000146">
    <property type="term" value="F:microfilament motor activity"/>
    <property type="evidence" value="ECO:0007669"/>
    <property type="project" value="TreeGrafter"/>
</dbReference>
<dbReference type="GO" id="GO:0005902">
    <property type="term" value="C:microvillus"/>
    <property type="evidence" value="ECO:0007669"/>
    <property type="project" value="TreeGrafter"/>
</dbReference>
<gene>
    <name evidence="13" type="ORF">Fcan01_07828</name>
</gene>
<evidence type="ECO:0000256" key="7">
    <source>
        <dbReference type="ARBA" id="ARBA00023203"/>
    </source>
</evidence>
<evidence type="ECO:0000256" key="5">
    <source>
        <dbReference type="ARBA" id="ARBA00023123"/>
    </source>
</evidence>
<dbReference type="GO" id="GO:0005886">
    <property type="term" value="C:plasma membrane"/>
    <property type="evidence" value="ECO:0007669"/>
    <property type="project" value="TreeGrafter"/>
</dbReference>
<dbReference type="GO" id="GO:0007498">
    <property type="term" value="P:mesoderm development"/>
    <property type="evidence" value="ECO:0007669"/>
    <property type="project" value="UniProtKB-ARBA"/>
</dbReference>
<name>A0A226EJT0_FOLCA</name>
<dbReference type="SMART" id="SM00015">
    <property type="entry name" value="IQ"/>
    <property type="match status" value="1"/>
</dbReference>
<evidence type="ECO:0000256" key="9">
    <source>
        <dbReference type="SAM" id="MobiDB-lite"/>
    </source>
</evidence>
<dbReference type="FunFam" id="1.20.58.530:FF:000004">
    <property type="entry name" value="Unconventional myosin ID"/>
    <property type="match status" value="1"/>
</dbReference>
<dbReference type="SMART" id="SM00242">
    <property type="entry name" value="MYSc"/>
    <property type="match status" value="1"/>
</dbReference>